<organism evidence="3 4">
    <name type="scientific">Ascochyta lentis</name>
    <dbReference type="NCBI Taxonomy" id="205686"/>
    <lineage>
        <taxon>Eukaryota</taxon>
        <taxon>Fungi</taxon>
        <taxon>Dikarya</taxon>
        <taxon>Ascomycota</taxon>
        <taxon>Pezizomycotina</taxon>
        <taxon>Dothideomycetes</taxon>
        <taxon>Pleosporomycetidae</taxon>
        <taxon>Pleosporales</taxon>
        <taxon>Pleosporineae</taxon>
        <taxon>Didymellaceae</taxon>
        <taxon>Ascochyta</taxon>
    </lineage>
</organism>
<proteinExistence type="predicted"/>
<evidence type="ECO:0000256" key="2">
    <source>
        <dbReference type="SAM" id="Phobius"/>
    </source>
</evidence>
<dbReference type="Proteomes" id="UP000651452">
    <property type="component" value="Unassembled WGS sequence"/>
</dbReference>
<dbReference type="EMBL" id="RZGK01000009">
    <property type="protein sequence ID" value="KAF9696479.1"/>
    <property type="molecule type" value="Genomic_DNA"/>
</dbReference>
<name>A0A8H7J406_9PLEO</name>
<dbReference type="CDD" id="cd12087">
    <property type="entry name" value="TM_EGFR-like"/>
    <property type="match status" value="1"/>
</dbReference>
<evidence type="ECO:0000256" key="1">
    <source>
        <dbReference type="SAM" id="MobiDB-lite"/>
    </source>
</evidence>
<feature type="region of interest" description="Disordered" evidence="1">
    <location>
        <begin position="184"/>
        <end position="307"/>
    </location>
</feature>
<feature type="region of interest" description="Disordered" evidence="1">
    <location>
        <begin position="126"/>
        <end position="148"/>
    </location>
</feature>
<keyword evidence="4" id="KW-1185">Reference proteome</keyword>
<gene>
    <name evidence="3" type="ORF">EKO04_005517</name>
</gene>
<feature type="compositionally biased region" description="Basic and acidic residues" evidence="1">
    <location>
        <begin position="235"/>
        <end position="248"/>
    </location>
</feature>
<keyword evidence="2" id="KW-0812">Transmembrane</keyword>
<accession>A0A8H7J406</accession>
<protein>
    <submittedName>
        <fullName evidence="3">Uncharacterized protein</fullName>
    </submittedName>
</protein>
<keyword evidence="2" id="KW-0472">Membrane</keyword>
<dbReference type="OrthoDB" id="3692311at2759"/>
<evidence type="ECO:0000313" key="4">
    <source>
        <dbReference type="Proteomes" id="UP000651452"/>
    </source>
</evidence>
<reference evidence="3" key="2">
    <citation type="submission" date="2020-09" db="EMBL/GenBank/DDBJ databases">
        <title>Reference genome assembly for Australian Ascochyta lentis isolate Al4.</title>
        <authorList>
            <person name="Lee R.C."/>
            <person name="Farfan-Caceres L.M."/>
            <person name="Debler J.W."/>
            <person name="Williams A.H."/>
            <person name="Henares B.M."/>
        </authorList>
    </citation>
    <scope>NUCLEOTIDE SEQUENCE</scope>
    <source>
        <strain evidence="3">Al4</strain>
    </source>
</reference>
<dbReference type="AlphaFoldDB" id="A0A8H7J406"/>
<reference evidence="3" key="1">
    <citation type="submission" date="2018-12" db="EMBL/GenBank/DDBJ databases">
        <authorList>
            <person name="Syme R.A."/>
            <person name="Farfan-Caceres L."/>
            <person name="Lichtenzveig J."/>
        </authorList>
    </citation>
    <scope>NUCLEOTIDE SEQUENCE</scope>
    <source>
        <strain evidence="3">Al4</strain>
    </source>
</reference>
<sequence>MADPSYRAAQPGEFFCPAGGKWYACETGTKFIGCCLSDPCQNSCHGDSLRPAGRSTALDNQSPGGSCGGQTPFWTCAQAPSFYGCCNEDPCLNNSTCPEGKLEPAFWDRPDQYEYFKDLNILLSSTAPRSTSNPSPTTSSRPSSGPKVSGAVIGGAVGGSLAFVAIIAAVVFLLCRRKRRSRKQGSLSSSSGPIEENKPEAGELASPLSAAPPTYSWDANGNSPVQQRWTHNHNSGHELSGEDSKDTRQSPFPELHSKASLARIAELPGGTGAKELDTPDITSKPSHTEFGNDMAKQKYGLGLKTTR</sequence>
<feature type="transmembrane region" description="Helical" evidence="2">
    <location>
        <begin position="151"/>
        <end position="175"/>
    </location>
</feature>
<evidence type="ECO:0000313" key="3">
    <source>
        <dbReference type="EMBL" id="KAF9696479.1"/>
    </source>
</evidence>
<comment type="caution">
    <text evidence="3">The sequence shown here is derived from an EMBL/GenBank/DDBJ whole genome shotgun (WGS) entry which is preliminary data.</text>
</comment>
<keyword evidence="2" id="KW-1133">Transmembrane helix</keyword>
<feature type="compositionally biased region" description="Polar residues" evidence="1">
    <location>
        <begin position="217"/>
        <end position="233"/>
    </location>
</feature>